<gene>
    <name evidence="2" type="ORF">CDL12_02241</name>
</gene>
<dbReference type="PANTHER" id="PTHR34545:SF7">
    <property type="entry name" value="CLAVATA3_ESR (CLE)-RELATED PROTEIN 16"/>
    <property type="match status" value="1"/>
</dbReference>
<dbReference type="Proteomes" id="UP000231279">
    <property type="component" value="Unassembled WGS sequence"/>
</dbReference>
<keyword evidence="3" id="KW-1185">Reference proteome</keyword>
<protein>
    <submittedName>
        <fullName evidence="2">Uncharacterized protein</fullName>
    </submittedName>
</protein>
<feature type="chain" id="PRO_5013782405" evidence="1">
    <location>
        <begin position="32"/>
        <end position="90"/>
    </location>
</feature>
<reference evidence="3" key="1">
    <citation type="journal article" date="2018" name="Gigascience">
        <title>Genome assembly of the Pink Ipe (Handroanthus impetiginosus, Bignoniaceae), a highly valued, ecologically keystone Neotropical timber forest tree.</title>
        <authorList>
            <person name="Silva-Junior O.B."/>
            <person name="Grattapaglia D."/>
            <person name="Novaes E."/>
            <person name="Collevatti R.G."/>
        </authorList>
    </citation>
    <scope>NUCLEOTIDE SEQUENCE [LARGE SCALE GENOMIC DNA]</scope>
    <source>
        <strain evidence="3">cv. UFG-1</strain>
    </source>
</reference>
<feature type="signal peptide" evidence="1">
    <location>
        <begin position="1"/>
        <end position="31"/>
    </location>
</feature>
<evidence type="ECO:0000313" key="2">
    <source>
        <dbReference type="EMBL" id="PIN25020.1"/>
    </source>
</evidence>
<comment type="caution">
    <text evidence="2">The sequence shown here is derived from an EMBL/GenBank/DDBJ whole genome shotgun (WGS) entry which is preliminary data.</text>
</comment>
<proteinExistence type="predicted"/>
<dbReference type="GO" id="GO:0048731">
    <property type="term" value="P:system development"/>
    <property type="evidence" value="ECO:0007669"/>
    <property type="project" value="InterPro"/>
</dbReference>
<sequence length="90" mass="10029">MKVHMGIGKELGLLCFVLLLMILLLENPCFAEDGIKGKFTREKRGSFTAVKVHRNGYRGIASDKDHINGDGVFGAEKRMVYTGPNPLHNR</sequence>
<organism evidence="2 3">
    <name type="scientific">Handroanthus impetiginosus</name>
    <dbReference type="NCBI Taxonomy" id="429701"/>
    <lineage>
        <taxon>Eukaryota</taxon>
        <taxon>Viridiplantae</taxon>
        <taxon>Streptophyta</taxon>
        <taxon>Embryophyta</taxon>
        <taxon>Tracheophyta</taxon>
        <taxon>Spermatophyta</taxon>
        <taxon>Magnoliopsida</taxon>
        <taxon>eudicotyledons</taxon>
        <taxon>Gunneridae</taxon>
        <taxon>Pentapetalae</taxon>
        <taxon>asterids</taxon>
        <taxon>lamiids</taxon>
        <taxon>Lamiales</taxon>
        <taxon>Bignoniaceae</taxon>
        <taxon>Crescentiina</taxon>
        <taxon>Tabebuia alliance</taxon>
        <taxon>Handroanthus</taxon>
    </lineage>
</organism>
<keyword evidence="1" id="KW-0732">Signal</keyword>
<dbReference type="PANTHER" id="PTHR34545">
    <property type="entry name" value="CLAVATA3/ESR (CLE)-RELATED PROTEIN 22"/>
    <property type="match status" value="1"/>
</dbReference>
<evidence type="ECO:0000313" key="3">
    <source>
        <dbReference type="Proteomes" id="UP000231279"/>
    </source>
</evidence>
<accession>A0A2G9I5X1</accession>
<dbReference type="OrthoDB" id="1405557at2759"/>
<dbReference type="EMBL" id="NKXS01000322">
    <property type="protein sequence ID" value="PIN25020.1"/>
    <property type="molecule type" value="Genomic_DNA"/>
</dbReference>
<dbReference type="InterPro" id="IPR033249">
    <property type="entry name" value="CLE_plant"/>
</dbReference>
<evidence type="ECO:0000256" key="1">
    <source>
        <dbReference type="SAM" id="SignalP"/>
    </source>
</evidence>
<name>A0A2G9I5X1_9LAMI</name>
<dbReference type="AlphaFoldDB" id="A0A2G9I5X1"/>